<organism evidence="3 4">
    <name type="scientific">Fluviispira sanaruensis</name>
    <dbReference type="NCBI Taxonomy" id="2493639"/>
    <lineage>
        <taxon>Bacteria</taxon>
        <taxon>Pseudomonadati</taxon>
        <taxon>Bdellovibrionota</taxon>
        <taxon>Oligoflexia</taxon>
        <taxon>Silvanigrellales</taxon>
        <taxon>Silvanigrellaceae</taxon>
        <taxon>Fluviispira</taxon>
    </lineage>
</organism>
<proteinExistence type="predicted"/>
<keyword evidence="1" id="KW-0456">Lyase</keyword>
<gene>
    <name evidence="3" type="ORF">JCM31447_318500</name>
</gene>
<dbReference type="InterPro" id="IPR000073">
    <property type="entry name" value="AB_hydrolase_1"/>
</dbReference>
<dbReference type="RefSeq" id="WP_130607168.1">
    <property type="nucleotide sequence ID" value="NZ_AP019368.1"/>
</dbReference>
<feature type="domain" description="AB hydrolase-1" evidence="2">
    <location>
        <begin position="41"/>
        <end position="229"/>
    </location>
</feature>
<evidence type="ECO:0000313" key="3">
    <source>
        <dbReference type="EMBL" id="BBH52559.1"/>
    </source>
</evidence>
<reference evidence="3 4" key="1">
    <citation type="submission" date="2018-12" db="EMBL/GenBank/DDBJ databases">
        <title>Rubrispira sanarue gen. nov., sp., nov., a member of the order Silvanigrellales, isolated from a brackish lake in Hamamatsu Japan.</title>
        <authorList>
            <person name="Maejima Y."/>
            <person name="Iino T."/>
            <person name="Muraguchi Y."/>
            <person name="Fukuda K."/>
            <person name="Nojiri H."/>
            <person name="Ohkuma M."/>
            <person name="Moriuchi R."/>
            <person name="Dohra H."/>
            <person name="Kimbara K."/>
            <person name="Shintani M."/>
        </authorList>
    </citation>
    <scope>NUCLEOTIDE SEQUENCE [LARGE SCALE GENOMIC DNA]</scope>
    <source>
        <strain evidence="3 4">RF1110005</strain>
    </source>
</reference>
<dbReference type="AlphaFoldDB" id="A0A4P2VM96"/>
<dbReference type="SUPFAM" id="SSF53474">
    <property type="entry name" value="alpha/beta-Hydrolases"/>
    <property type="match status" value="1"/>
</dbReference>
<dbReference type="OrthoDB" id="5291438at2"/>
<dbReference type="Pfam" id="PF00561">
    <property type="entry name" value="Abhydrolase_1"/>
    <property type="match status" value="1"/>
</dbReference>
<evidence type="ECO:0000313" key="4">
    <source>
        <dbReference type="Proteomes" id="UP000291236"/>
    </source>
</evidence>
<dbReference type="GO" id="GO:0016829">
    <property type="term" value="F:lyase activity"/>
    <property type="evidence" value="ECO:0007669"/>
    <property type="project" value="UniProtKB-KW"/>
</dbReference>
<keyword evidence="4" id="KW-1185">Reference proteome</keyword>
<dbReference type="PANTHER" id="PTHR42916:SF1">
    <property type="entry name" value="PROTEIN PHYLLO, CHLOROPLASTIC"/>
    <property type="match status" value="1"/>
</dbReference>
<dbReference type="Proteomes" id="UP000291236">
    <property type="component" value="Chromosome"/>
</dbReference>
<evidence type="ECO:0000259" key="2">
    <source>
        <dbReference type="Pfam" id="PF00561"/>
    </source>
</evidence>
<protein>
    <recommendedName>
        <fullName evidence="2">AB hydrolase-1 domain-containing protein</fullName>
    </recommendedName>
</protein>
<accession>A0A4P2VM96</accession>
<dbReference type="InterPro" id="IPR029058">
    <property type="entry name" value="AB_hydrolase_fold"/>
</dbReference>
<dbReference type="EMBL" id="AP019368">
    <property type="protein sequence ID" value="BBH52559.1"/>
    <property type="molecule type" value="Genomic_DNA"/>
</dbReference>
<dbReference type="Gene3D" id="3.40.50.1820">
    <property type="entry name" value="alpha/beta hydrolase"/>
    <property type="match status" value="1"/>
</dbReference>
<evidence type="ECO:0000256" key="1">
    <source>
        <dbReference type="ARBA" id="ARBA00023239"/>
    </source>
</evidence>
<dbReference type="KEGG" id="sbf:JCM31447_318500"/>
<sequence length="244" mass="27744">MTTLHFIHGFLGLPSDWQLFIENINGYNYKFHAIADFLPKSENNNNSAFKNWANCFNQKIFAKKNNFEKNVLVGYSLGGRLALHALIENHDWDAALIVSANPGLNTENEKYARILNDKKWAERFLNEDWDAVMQAWNGQGVFSGLSNTLVRAESQYNKAELACALTLFSLGRQEDLRPHIASLQIPLLWLAGEKDSKFVGFAGEMSALNHKVESFVVKDAGHRIPWEKPLEFSEKLLEFVKRVG</sequence>
<name>A0A4P2VM96_FLUSA</name>
<dbReference type="PANTHER" id="PTHR42916">
    <property type="entry name" value="2-SUCCINYL-5-ENOLPYRUVYL-6-HYDROXY-3-CYCLOHEXENE-1-CARBOXYLATE SYNTHASE"/>
    <property type="match status" value="1"/>
</dbReference>